<dbReference type="PROSITE" id="PS51009">
    <property type="entry name" value="CYTCII"/>
    <property type="match status" value="1"/>
</dbReference>
<proteinExistence type="predicted"/>
<evidence type="ECO:0000256" key="1">
    <source>
        <dbReference type="ARBA" id="ARBA00022448"/>
    </source>
</evidence>
<dbReference type="AlphaFoldDB" id="A0A0W7WPB9"/>
<keyword evidence="5 6" id="KW-0408">Iron</keyword>
<dbReference type="EMBL" id="LPXO01000001">
    <property type="protein sequence ID" value="KUF12356.1"/>
    <property type="molecule type" value="Genomic_DNA"/>
</dbReference>
<evidence type="ECO:0000256" key="8">
    <source>
        <dbReference type="SAM" id="SignalP"/>
    </source>
</evidence>
<sequence>MKYTFAALAACAVLATPALAQDLPQPVKARQGQFNILALNLGILGGMARGTVEYDADAAQAAADSLVAVTMVDQRAMWPEGTDMESIDGTRALPAAFENVEDVVAKWEALGEAAVAMQAAVGDGQQAIGQNMGAIAGACKDCHDDYRASE</sequence>
<evidence type="ECO:0000256" key="3">
    <source>
        <dbReference type="ARBA" id="ARBA00022723"/>
    </source>
</evidence>
<keyword evidence="1" id="KW-0813">Transport</keyword>
<dbReference type="Gene3D" id="1.20.120.10">
    <property type="entry name" value="Cytochrome c/b562"/>
    <property type="match status" value="1"/>
</dbReference>
<accession>A0A0W7WPB9</accession>
<keyword evidence="10" id="KW-1185">Reference proteome</keyword>
<dbReference type="OrthoDB" id="7596534at2"/>
<dbReference type="Pfam" id="PF01322">
    <property type="entry name" value="Cytochrom_C_2"/>
    <property type="match status" value="1"/>
</dbReference>
<keyword evidence="8" id="KW-0732">Signal</keyword>
<evidence type="ECO:0000256" key="5">
    <source>
        <dbReference type="ARBA" id="ARBA00023004"/>
    </source>
</evidence>
<dbReference type="GO" id="GO:0042597">
    <property type="term" value="C:periplasmic space"/>
    <property type="evidence" value="ECO:0007669"/>
    <property type="project" value="InterPro"/>
</dbReference>
<dbReference type="InterPro" id="IPR012127">
    <property type="entry name" value="Cyt_c_prime"/>
</dbReference>
<name>A0A0W7WPB9_9RHOB</name>
<protein>
    <submittedName>
        <fullName evidence="9">Cytochrome C554</fullName>
    </submittedName>
</protein>
<feature type="binding site" description="axial binding residue" evidence="6">
    <location>
        <position position="143"/>
    </location>
    <ligand>
        <name>heme c</name>
        <dbReference type="ChEBI" id="CHEBI:61717"/>
    </ligand>
    <ligandPart>
        <name>Fe</name>
        <dbReference type="ChEBI" id="CHEBI:18248"/>
    </ligandPart>
</feature>
<organism evidence="9 10">
    <name type="scientific">Pseudoponticoccus marisrubri</name>
    <dbReference type="NCBI Taxonomy" id="1685382"/>
    <lineage>
        <taxon>Bacteria</taxon>
        <taxon>Pseudomonadati</taxon>
        <taxon>Pseudomonadota</taxon>
        <taxon>Alphaproteobacteria</taxon>
        <taxon>Rhodobacterales</taxon>
        <taxon>Roseobacteraceae</taxon>
        <taxon>Pseudoponticoccus</taxon>
    </lineage>
</organism>
<dbReference type="SUPFAM" id="SSF47175">
    <property type="entry name" value="Cytochromes"/>
    <property type="match status" value="1"/>
</dbReference>
<dbReference type="Proteomes" id="UP000054396">
    <property type="component" value="Unassembled WGS sequence"/>
</dbReference>
<reference evidence="9 10" key="1">
    <citation type="submission" date="2015-12" db="EMBL/GenBank/DDBJ databases">
        <authorList>
            <person name="Shamseldin A."/>
            <person name="Moawad H."/>
            <person name="Abd El-Rahim W.M."/>
            <person name="Sadowsky M.J."/>
        </authorList>
    </citation>
    <scope>NUCLEOTIDE SEQUENCE [LARGE SCALE GENOMIC DNA]</scope>
    <source>
        <strain evidence="9 10">SJ5A-1</strain>
    </source>
</reference>
<evidence type="ECO:0000256" key="6">
    <source>
        <dbReference type="PIRSR" id="PIRSR000027-1"/>
    </source>
</evidence>
<comment type="PTM">
    <text evidence="7">Binds 1 heme group per subunit.</text>
</comment>
<dbReference type="GO" id="GO:0022900">
    <property type="term" value="P:electron transport chain"/>
    <property type="evidence" value="ECO:0007669"/>
    <property type="project" value="InterPro"/>
</dbReference>
<dbReference type="InterPro" id="IPR002321">
    <property type="entry name" value="Cyt_c_II"/>
</dbReference>
<feature type="binding site" description="covalent" evidence="7">
    <location>
        <position position="142"/>
    </location>
    <ligand>
        <name>heme c</name>
        <dbReference type="ChEBI" id="CHEBI:61717"/>
    </ligand>
</feature>
<keyword evidence="3 6" id="KW-0479">Metal-binding</keyword>
<feature type="chain" id="PRO_5006936540" evidence="8">
    <location>
        <begin position="21"/>
        <end position="150"/>
    </location>
</feature>
<evidence type="ECO:0000313" key="10">
    <source>
        <dbReference type="Proteomes" id="UP000054396"/>
    </source>
</evidence>
<dbReference type="PIRSF" id="PIRSF000027">
    <property type="entry name" value="Cytc_c_prime"/>
    <property type="match status" value="1"/>
</dbReference>
<keyword evidence="4" id="KW-0249">Electron transport</keyword>
<dbReference type="RefSeq" id="WP_058860302.1">
    <property type="nucleotide sequence ID" value="NZ_LPXO01000001.1"/>
</dbReference>
<evidence type="ECO:0000256" key="2">
    <source>
        <dbReference type="ARBA" id="ARBA00022617"/>
    </source>
</evidence>
<comment type="caution">
    <text evidence="9">The sequence shown here is derived from an EMBL/GenBank/DDBJ whole genome shotgun (WGS) entry which is preliminary data.</text>
</comment>
<dbReference type="InterPro" id="IPR010980">
    <property type="entry name" value="Cyt_c/b562"/>
</dbReference>
<dbReference type="GO" id="GO:0020037">
    <property type="term" value="F:heme binding"/>
    <property type="evidence" value="ECO:0007669"/>
    <property type="project" value="InterPro"/>
</dbReference>
<dbReference type="GO" id="GO:0005506">
    <property type="term" value="F:iron ion binding"/>
    <property type="evidence" value="ECO:0007669"/>
    <property type="project" value="InterPro"/>
</dbReference>
<evidence type="ECO:0000256" key="7">
    <source>
        <dbReference type="PIRSR" id="PIRSR000027-2"/>
    </source>
</evidence>
<gene>
    <name evidence="9" type="ORF">AVJ23_01085</name>
</gene>
<dbReference type="STRING" id="1685382.AVJ23_01085"/>
<dbReference type="GO" id="GO:0009055">
    <property type="term" value="F:electron transfer activity"/>
    <property type="evidence" value="ECO:0007669"/>
    <property type="project" value="InterPro"/>
</dbReference>
<evidence type="ECO:0000313" key="9">
    <source>
        <dbReference type="EMBL" id="KUF12356.1"/>
    </source>
</evidence>
<feature type="binding site" description="covalent" evidence="7">
    <location>
        <position position="139"/>
    </location>
    <ligand>
        <name>heme c</name>
        <dbReference type="ChEBI" id="CHEBI:61717"/>
    </ligand>
</feature>
<evidence type="ECO:0000256" key="4">
    <source>
        <dbReference type="ARBA" id="ARBA00022982"/>
    </source>
</evidence>
<feature type="signal peptide" evidence="8">
    <location>
        <begin position="1"/>
        <end position="20"/>
    </location>
</feature>
<keyword evidence="2 7" id="KW-0349">Heme</keyword>